<sequence>MQKNGRVLYLTEKDKLEQFFNIPICNTTVILLAEGTSITQAAARMLAQAGVLFGFCGGGGTPLFDGNSIEFITPQSEYRPPEFVQQWLSFWYIDDYRLQAAIQLQKARIRFIEKIWTTDRELSSNGIKLSSEDLGILNDYYVQTQFAKNVNDLLTIEARFTKNLYRIAAHMLLQRDFIRSREGDSTDLANDFLDHGNYLAYGLAATVLWVLGIPHAFALMHGKTRRGALVFDVADLIKDAVVLPWAFICAREGYSDSDFRHQMIMVFNETKVMDFMFDTVQQICMDNKKFE</sequence>
<dbReference type="Gene3D" id="3.100.10.20">
    <property type="entry name" value="CRISPR-associated endonuclease Cas1, N-terminal domain"/>
    <property type="match status" value="1"/>
</dbReference>
<dbReference type="GO" id="GO:0003677">
    <property type="term" value="F:DNA binding"/>
    <property type="evidence" value="ECO:0007669"/>
    <property type="project" value="UniProtKB-KW"/>
</dbReference>
<dbReference type="InterPro" id="IPR002729">
    <property type="entry name" value="CRISPR-assoc_Cas1"/>
</dbReference>
<dbReference type="InterPro" id="IPR042206">
    <property type="entry name" value="CRISPR-assoc_Cas1_C"/>
</dbReference>
<evidence type="ECO:0000313" key="10">
    <source>
        <dbReference type="Proteomes" id="UP000243745"/>
    </source>
</evidence>
<evidence type="ECO:0000256" key="4">
    <source>
        <dbReference type="ARBA" id="ARBA00022801"/>
    </source>
</evidence>
<keyword evidence="1" id="KW-0540">Nuclease</keyword>
<keyword evidence="8" id="KW-0812">Transmembrane</keyword>
<organism evidence="9 10">
    <name type="scientific">Ruminobacter amylophilus</name>
    <dbReference type="NCBI Taxonomy" id="867"/>
    <lineage>
        <taxon>Bacteria</taxon>
        <taxon>Pseudomonadati</taxon>
        <taxon>Pseudomonadota</taxon>
        <taxon>Gammaproteobacteria</taxon>
        <taxon>Aeromonadales</taxon>
        <taxon>Succinivibrionaceae</taxon>
        <taxon>Ruminobacter</taxon>
    </lineage>
</organism>
<evidence type="ECO:0000256" key="5">
    <source>
        <dbReference type="ARBA" id="ARBA00022842"/>
    </source>
</evidence>
<evidence type="ECO:0000256" key="1">
    <source>
        <dbReference type="ARBA" id="ARBA00022722"/>
    </source>
</evidence>
<dbReference type="Pfam" id="PF01867">
    <property type="entry name" value="Cas_Cas1"/>
    <property type="match status" value="1"/>
</dbReference>
<keyword evidence="6" id="KW-0051">Antiviral defense</keyword>
<keyword evidence="10" id="KW-1185">Reference proteome</keyword>
<proteinExistence type="predicted"/>
<keyword evidence="8" id="KW-1133">Transmembrane helix</keyword>
<dbReference type="InterPro" id="IPR019857">
    <property type="entry name" value="CRISPR-assoc_Cas1_YPEST-subtyp"/>
</dbReference>
<keyword evidence="7" id="KW-0238">DNA-binding</keyword>
<dbReference type="GO" id="GO:0046872">
    <property type="term" value="F:metal ion binding"/>
    <property type="evidence" value="ECO:0007669"/>
    <property type="project" value="UniProtKB-KW"/>
</dbReference>
<dbReference type="GO" id="GO:0043571">
    <property type="term" value="P:maintenance of CRISPR repeat elements"/>
    <property type="evidence" value="ECO:0007669"/>
    <property type="project" value="InterPro"/>
</dbReference>
<accession>A0A662ZK17</accession>
<dbReference type="GO" id="GO:0004520">
    <property type="term" value="F:DNA endonuclease activity"/>
    <property type="evidence" value="ECO:0007669"/>
    <property type="project" value="InterPro"/>
</dbReference>
<dbReference type="OrthoDB" id="1662073at2"/>
<dbReference type="Proteomes" id="UP000243745">
    <property type="component" value="Unassembled WGS sequence"/>
</dbReference>
<dbReference type="NCBIfam" id="TIGR00287">
    <property type="entry name" value="cas1"/>
    <property type="match status" value="1"/>
</dbReference>
<dbReference type="Gene3D" id="1.20.120.920">
    <property type="entry name" value="CRISPR-associated endonuclease Cas1, C-terminal domain"/>
    <property type="match status" value="1"/>
</dbReference>
<protein>
    <submittedName>
        <fullName evidence="9">CRISP-associated protein Cas1</fullName>
    </submittedName>
</protein>
<evidence type="ECO:0000256" key="2">
    <source>
        <dbReference type="ARBA" id="ARBA00022723"/>
    </source>
</evidence>
<evidence type="ECO:0000256" key="7">
    <source>
        <dbReference type="ARBA" id="ARBA00023125"/>
    </source>
</evidence>
<dbReference type="NCBIfam" id="TIGR03637">
    <property type="entry name" value="cas1_YPEST"/>
    <property type="match status" value="1"/>
</dbReference>
<keyword evidence="2" id="KW-0479">Metal-binding</keyword>
<evidence type="ECO:0000256" key="6">
    <source>
        <dbReference type="ARBA" id="ARBA00023118"/>
    </source>
</evidence>
<keyword evidence="5" id="KW-0460">Magnesium</keyword>
<evidence type="ECO:0000256" key="3">
    <source>
        <dbReference type="ARBA" id="ARBA00022759"/>
    </source>
</evidence>
<dbReference type="InterPro" id="IPR042211">
    <property type="entry name" value="CRISPR-assoc_Cas1_N"/>
</dbReference>
<keyword evidence="3" id="KW-0255">Endonuclease</keyword>
<keyword evidence="4" id="KW-0378">Hydrolase</keyword>
<dbReference type="AlphaFoldDB" id="A0A662ZK17"/>
<feature type="transmembrane region" description="Helical" evidence="8">
    <location>
        <begin position="198"/>
        <end position="219"/>
    </location>
</feature>
<gene>
    <name evidence="9" type="ORF">SAMN02910344_02206</name>
</gene>
<name>A0A662ZK17_9GAMM</name>
<dbReference type="EMBL" id="FOXF01000068">
    <property type="protein sequence ID" value="SFP74473.1"/>
    <property type="molecule type" value="Genomic_DNA"/>
</dbReference>
<keyword evidence="8" id="KW-0472">Membrane</keyword>
<evidence type="ECO:0000313" key="9">
    <source>
        <dbReference type="EMBL" id="SFP74473.1"/>
    </source>
</evidence>
<dbReference type="GO" id="GO:0016787">
    <property type="term" value="F:hydrolase activity"/>
    <property type="evidence" value="ECO:0007669"/>
    <property type="project" value="UniProtKB-KW"/>
</dbReference>
<reference evidence="9 10" key="1">
    <citation type="submission" date="2016-10" db="EMBL/GenBank/DDBJ databases">
        <authorList>
            <person name="Varghese N."/>
            <person name="Submissions S."/>
        </authorList>
    </citation>
    <scope>NUCLEOTIDE SEQUENCE [LARGE SCALE GENOMIC DNA]</scope>
    <source>
        <strain evidence="9 10">DSM 1361</strain>
    </source>
</reference>
<evidence type="ECO:0000256" key="8">
    <source>
        <dbReference type="SAM" id="Phobius"/>
    </source>
</evidence>
<dbReference type="GO" id="GO:0051607">
    <property type="term" value="P:defense response to virus"/>
    <property type="evidence" value="ECO:0007669"/>
    <property type="project" value="UniProtKB-KW"/>
</dbReference>